<evidence type="ECO:0000313" key="3">
    <source>
        <dbReference type="EMBL" id="CCA58950.1"/>
    </source>
</evidence>
<feature type="domain" description="HTH cro/C1-type" evidence="2">
    <location>
        <begin position="11"/>
        <end position="65"/>
    </location>
</feature>
<dbReference type="Pfam" id="PF13560">
    <property type="entry name" value="HTH_31"/>
    <property type="match status" value="2"/>
</dbReference>
<dbReference type="PATRIC" id="fig|953739.5.peg.890"/>
<feature type="region of interest" description="Disordered" evidence="1">
    <location>
        <begin position="1"/>
        <end position="24"/>
    </location>
</feature>
<dbReference type="InterPro" id="IPR001387">
    <property type="entry name" value="Cro/C1-type_HTH"/>
</dbReference>
<sequence>MPPRQFDGRRLRAARRAKELSQKDVGAAVGVKAPAVSRWEDNQEFPKGEKLPGLAEAVGERLDDLFPNDGPADLQLLRCDAGLSITQAAEVINASRVPVSNAESGRRRLNDAYVQPLAQAYGVTEEELLAAQDVSFGLRPDTPAAPRTVGEKINYLVQHGYFGQEAPSDEEIARRVNEHAGTAVTTDDIVALRAGAAAEASDVVRVGLAHALQVPPRVFRDDAELGPDERQILESLVFLGSISRGQILGLAARGNGEGLSVEMMAKINEVVGELRHKLPEAPDGE</sequence>
<dbReference type="PANTHER" id="PTHR43236">
    <property type="entry name" value="ANTITOXIN HIGA1"/>
    <property type="match status" value="1"/>
</dbReference>
<dbReference type="eggNOG" id="COG1476">
    <property type="taxonomic scope" value="Bacteria"/>
</dbReference>
<evidence type="ECO:0000259" key="2">
    <source>
        <dbReference type="PROSITE" id="PS50943"/>
    </source>
</evidence>
<dbReference type="Proteomes" id="UP000006854">
    <property type="component" value="Chromosome"/>
</dbReference>
<dbReference type="RefSeq" id="WP_015036845.1">
    <property type="nucleotide sequence ID" value="NC_018750.1"/>
</dbReference>
<dbReference type="CDD" id="cd00093">
    <property type="entry name" value="HTH_XRE"/>
    <property type="match status" value="2"/>
</dbReference>
<feature type="compositionally biased region" description="Basic and acidic residues" evidence="1">
    <location>
        <begin position="1"/>
        <end position="22"/>
    </location>
</feature>
<dbReference type="EMBL" id="FR845719">
    <property type="protein sequence ID" value="CCA58950.1"/>
    <property type="molecule type" value="Genomic_DNA"/>
</dbReference>
<gene>
    <name evidence="3" type="ordered locus">SVEN_5664</name>
</gene>
<dbReference type="OrthoDB" id="4292432at2"/>
<protein>
    <recommendedName>
        <fullName evidence="2">HTH cro/C1-type domain-containing protein</fullName>
    </recommendedName>
</protein>
<dbReference type="InterPro" id="IPR052345">
    <property type="entry name" value="Rad_response_metalloprotease"/>
</dbReference>
<keyword evidence="4" id="KW-1185">Reference proteome</keyword>
<dbReference type="GO" id="GO:0003677">
    <property type="term" value="F:DNA binding"/>
    <property type="evidence" value="ECO:0007669"/>
    <property type="project" value="InterPro"/>
</dbReference>
<evidence type="ECO:0000313" key="4">
    <source>
        <dbReference type="Proteomes" id="UP000006854"/>
    </source>
</evidence>
<evidence type="ECO:0000256" key="1">
    <source>
        <dbReference type="SAM" id="MobiDB-lite"/>
    </source>
</evidence>
<dbReference type="GeneID" id="51866222"/>
<dbReference type="SUPFAM" id="SSF47413">
    <property type="entry name" value="lambda repressor-like DNA-binding domains"/>
    <property type="match status" value="2"/>
</dbReference>
<dbReference type="SMART" id="SM00530">
    <property type="entry name" value="HTH_XRE"/>
    <property type="match status" value="2"/>
</dbReference>
<dbReference type="HOGENOM" id="CLU_933557_0_0_11"/>
<dbReference type="AlphaFoldDB" id="F2R9A7"/>
<proteinExistence type="predicted"/>
<feature type="domain" description="HTH cro/C1-type" evidence="2">
    <location>
        <begin position="74"/>
        <end position="128"/>
    </location>
</feature>
<dbReference type="InterPro" id="IPR010982">
    <property type="entry name" value="Lambda_DNA-bd_dom_sf"/>
</dbReference>
<dbReference type="PANTHER" id="PTHR43236:SF2">
    <property type="entry name" value="BLL0069 PROTEIN"/>
    <property type="match status" value="1"/>
</dbReference>
<dbReference type="STRING" id="953739.SVEN_5664"/>
<accession>F2R9A7</accession>
<dbReference type="Gene3D" id="1.10.260.40">
    <property type="entry name" value="lambda repressor-like DNA-binding domains"/>
    <property type="match status" value="3"/>
</dbReference>
<dbReference type="KEGG" id="sve:SVEN_5664"/>
<name>F2R9A7_STRVP</name>
<reference evidence="3 4" key="1">
    <citation type="journal article" date="2011" name="BMC Genomics">
        <title>Genome-wide analysis of the role of GlnR in Streptomyces venezuelae provides new insights into global nitrogen regulation in actinomycetes.</title>
        <authorList>
            <person name="Pullan S.T."/>
            <person name="Bibb M.J."/>
            <person name="Merrick M."/>
        </authorList>
    </citation>
    <scope>NUCLEOTIDE SEQUENCE [LARGE SCALE GENOMIC DNA]</scope>
    <source>
        <strain evidence="3">ATCC 10712</strain>
    </source>
</reference>
<dbReference type="PROSITE" id="PS50943">
    <property type="entry name" value="HTH_CROC1"/>
    <property type="match status" value="2"/>
</dbReference>
<organism evidence="3 4">
    <name type="scientific">Streptomyces venezuelae (strain ATCC 10712 / CBS 650.69 / DSM 40230 / JCM 4526 / NBRC 13096 / PD 04745)</name>
    <dbReference type="NCBI Taxonomy" id="953739"/>
    <lineage>
        <taxon>Bacteria</taxon>
        <taxon>Bacillati</taxon>
        <taxon>Actinomycetota</taxon>
        <taxon>Actinomycetes</taxon>
        <taxon>Kitasatosporales</taxon>
        <taxon>Streptomycetaceae</taxon>
        <taxon>Streptomyces</taxon>
    </lineage>
</organism>